<evidence type="ECO:0000313" key="1">
    <source>
        <dbReference type="EMBL" id="CAG6579252.1"/>
    </source>
</evidence>
<protein>
    <submittedName>
        <fullName evidence="1">(northern house mosquito) hypothetical protein</fullName>
    </submittedName>
</protein>
<name>A0A8D8K199_CULPI</name>
<dbReference type="AlphaFoldDB" id="A0A8D8K199"/>
<dbReference type="EMBL" id="HBUE01301669">
    <property type="protein sequence ID" value="CAG6579252.1"/>
    <property type="molecule type" value="Transcribed_RNA"/>
</dbReference>
<proteinExistence type="predicted"/>
<accession>A0A8D8K199</accession>
<reference evidence="1" key="1">
    <citation type="submission" date="2021-05" db="EMBL/GenBank/DDBJ databases">
        <authorList>
            <person name="Alioto T."/>
            <person name="Alioto T."/>
            <person name="Gomez Garrido J."/>
        </authorList>
    </citation>
    <scope>NUCLEOTIDE SEQUENCE</scope>
</reference>
<dbReference type="EMBL" id="HBUE01195675">
    <property type="protein sequence ID" value="CAG6527530.1"/>
    <property type="molecule type" value="Transcribed_RNA"/>
</dbReference>
<organism evidence="1">
    <name type="scientific">Culex pipiens</name>
    <name type="common">House mosquito</name>
    <dbReference type="NCBI Taxonomy" id="7175"/>
    <lineage>
        <taxon>Eukaryota</taxon>
        <taxon>Metazoa</taxon>
        <taxon>Ecdysozoa</taxon>
        <taxon>Arthropoda</taxon>
        <taxon>Hexapoda</taxon>
        <taxon>Insecta</taxon>
        <taxon>Pterygota</taxon>
        <taxon>Neoptera</taxon>
        <taxon>Endopterygota</taxon>
        <taxon>Diptera</taxon>
        <taxon>Nematocera</taxon>
        <taxon>Culicoidea</taxon>
        <taxon>Culicidae</taxon>
        <taxon>Culicinae</taxon>
        <taxon>Culicini</taxon>
        <taxon>Culex</taxon>
        <taxon>Culex</taxon>
    </lineage>
</organism>
<sequence length="112" mass="12905">MGKAGCKECLRWFIRQDGAFRHLVDTFSDTAISKNDQRLGREHLIGVRPGPTALSARNLEAEKANEPSFRLWIGRIWVCSSKPFSRRQPERISTFDRKFVLRFAQFGEVAHV</sequence>